<dbReference type="AlphaFoldDB" id="A0A074KWN8"/>
<name>A0A074KWN8_9BACT</name>
<protein>
    <submittedName>
        <fullName evidence="2">Uncharacterized protein</fullName>
    </submittedName>
</protein>
<dbReference type="Proteomes" id="UP000027821">
    <property type="component" value="Unassembled WGS sequence"/>
</dbReference>
<feature type="transmembrane region" description="Helical" evidence="1">
    <location>
        <begin position="36"/>
        <end position="54"/>
    </location>
</feature>
<dbReference type="STRING" id="1048983.EL17_19055"/>
<evidence type="ECO:0000256" key="1">
    <source>
        <dbReference type="SAM" id="Phobius"/>
    </source>
</evidence>
<keyword evidence="3" id="KW-1185">Reference proteome</keyword>
<dbReference type="EMBL" id="JMIH01000028">
    <property type="protein sequence ID" value="KEO72018.1"/>
    <property type="molecule type" value="Genomic_DNA"/>
</dbReference>
<comment type="caution">
    <text evidence="2">The sequence shown here is derived from an EMBL/GenBank/DDBJ whole genome shotgun (WGS) entry which is preliminary data.</text>
</comment>
<keyword evidence="1" id="KW-0472">Membrane</keyword>
<sequence length="103" mass="12319">MFVFNTYWYIFFLGPVLFLIRMWWEEKKEHGKKNLSTFLFCTIVIITSLIFDRIHFINVVTDNETLAIFLVIMALTPATLLLSFIRYKKGLVYAMVFIVYQTF</sequence>
<evidence type="ECO:0000313" key="2">
    <source>
        <dbReference type="EMBL" id="KEO72018.1"/>
    </source>
</evidence>
<evidence type="ECO:0000313" key="3">
    <source>
        <dbReference type="Proteomes" id="UP000027821"/>
    </source>
</evidence>
<gene>
    <name evidence="2" type="ORF">EL17_19055</name>
</gene>
<feature type="transmembrane region" description="Helical" evidence="1">
    <location>
        <begin position="6"/>
        <end position="24"/>
    </location>
</feature>
<accession>A0A074KWN8</accession>
<reference evidence="2 3" key="1">
    <citation type="submission" date="2014-04" db="EMBL/GenBank/DDBJ databases">
        <title>Characterization and application of a salt tolerant electro-active bacterium.</title>
        <authorList>
            <person name="Yang L."/>
            <person name="Wei S."/>
            <person name="Tay Q.X.M."/>
        </authorList>
    </citation>
    <scope>NUCLEOTIDE SEQUENCE [LARGE SCALE GENOMIC DNA]</scope>
    <source>
        <strain evidence="2 3">LY1</strain>
    </source>
</reference>
<keyword evidence="1" id="KW-0812">Transmembrane</keyword>
<proteinExistence type="predicted"/>
<feature type="transmembrane region" description="Helical" evidence="1">
    <location>
        <begin position="66"/>
        <end position="85"/>
    </location>
</feature>
<organism evidence="2 3">
    <name type="scientific">Anditalea andensis</name>
    <dbReference type="NCBI Taxonomy" id="1048983"/>
    <lineage>
        <taxon>Bacteria</taxon>
        <taxon>Pseudomonadati</taxon>
        <taxon>Bacteroidota</taxon>
        <taxon>Cytophagia</taxon>
        <taxon>Cytophagales</taxon>
        <taxon>Cytophagaceae</taxon>
        <taxon>Anditalea</taxon>
    </lineage>
</organism>
<keyword evidence="1" id="KW-1133">Transmembrane helix</keyword>